<sequence>MDAAQLRERVDLHDLCHKLGIQKGKSGNYRAPWRDDKKASLSIFGEGRKWKDHADGDKGGSCIDLVMHARSVAMPEAMSLLHDLYGFARDLPQTPAQTQPESTEQYVWRQAKSSPKLSEAKTYLIERRKLPKEWVERWAGKAFGYSDWSPSGEGKNPAEYGPAIVFPVHDAHGQAVGVNQRYLADDHPIKMRMLGGASGGFYRPDAATLRKPVLTLVESPIDALTLTAAGCPAIAFLSASMIGSLPLSWLNDTQRLMILADDDDAGRKAANGLYHRALSQGITVQMAGWASAWAVARKDPNDALQAGESLEAIKEAARSADRALFPAGAPFVPAGEFGRSKGYLCDLDSMHFQKSVRIDGDDHTIEEPMAGFRVYRIDPITIHDPETALASVAYGHAATRSVVTYRRAESDYMQQAVIDAKDMGDPRKWRTLGHVHNSKQLALAMQTLSRDRNNQQESVDVIGLVRVGERIRVNDGESAFLDAERCLYHRWRAPSGPIADAAMTVRQMRSLLKGDLGLFLLAWHLGAFLKAFIGFWPHLAISAHAGSGKTTIVEIMRSLTGAISVEPSELSTGYRAMKSLSNHALPIYFDEISRAKPQPLSNFLDLLNVAYRQERRNHGSASTAFLLAGSACMIGQDNPTDDAALASKVIQFDIDGAKGGAIRPQAPVSGARMGGVSGVQMEPGERP</sequence>
<dbReference type="SUPFAM" id="SSF56731">
    <property type="entry name" value="DNA primase core"/>
    <property type="match status" value="1"/>
</dbReference>
<keyword evidence="2" id="KW-0639">Primosome</keyword>
<keyword evidence="10" id="KW-1185">Reference proteome</keyword>
<evidence type="ECO:0000256" key="5">
    <source>
        <dbReference type="ARBA" id="ARBA00022705"/>
    </source>
</evidence>
<dbReference type="EMBL" id="LVJN01000015">
    <property type="protein sequence ID" value="OSM06758.1"/>
    <property type="molecule type" value="Genomic_DNA"/>
</dbReference>
<keyword evidence="4" id="KW-0548">Nucleotidyltransferase</keyword>
<dbReference type="Gene3D" id="3.90.580.10">
    <property type="entry name" value="Zinc finger, CHC2-type domain"/>
    <property type="match status" value="1"/>
</dbReference>
<evidence type="ECO:0000256" key="7">
    <source>
        <dbReference type="SAM" id="MobiDB-lite"/>
    </source>
</evidence>
<reference evidence="9 10" key="1">
    <citation type="journal article" date="2016" name="BMC Genomics">
        <title>Combined genomic and structural analyses of a cultured magnetotactic bacterium reveals its niche adaptation to a dynamic environment.</title>
        <authorList>
            <person name="Araujo A.C."/>
            <person name="Morillo V."/>
            <person name="Cypriano J."/>
            <person name="Teixeira L.C."/>
            <person name="Leao P."/>
            <person name="Lyra S."/>
            <person name="Almeida L.G."/>
            <person name="Bazylinski D.A."/>
            <person name="Vasconcellos A.T."/>
            <person name="Abreu F."/>
            <person name="Lins U."/>
        </authorList>
    </citation>
    <scope>NUCLEOTIDE SEQUENCE [LARGE SCALE GENOMIC DNA]</scope>
    <source>
        <strain evidence="9 10">IT-1</strain>
    </source>
</reference>
<dbReference type="InterPro" id="IPR034154">
    <property type="entry name" value="TOPRIM_DnaG/twinkle"/>
</dbReference>
<gene>
    <name evidence="9" type="ORF">MAIT1_00385</name>
</gene>
<dbReference type="OrthoDB" id="5833576at2"/>
<evidence type="ECO:0000313" key="9">
    <source>
        <dbReference type="EMBL" id="OSM06758.1"/>
    </source>
</evidence>
<organism evidence="9 10">
    <name type="scientific">Magnetofaba australis IT-1</name>
    <dbReference type="NCBI Taxonomy" id="1434232"/>
    <lineage>
        <taxon>Bacteria</taxon>
        <taxon>Pseudomonadati</taxon>
        <taxon>Pseudomonadota</taxon>
        <taxon>Magnetococcia</taxon>
        <taxon>Magnetococcales</taxon>
        <taxon>Magnetococcaceae</taxon>
        <taxon>Magnetofaba</taxon>
    </lineage>
</organism>
<name>A0A1Y2K7M4_9PROT</name>
<comment type="caution">
    <text evidence="9">The sequence shown here is derived from an EMBL/GenBank/DDBJ whole genome shotgun (WGS) entry which is preliminary data.</text>
</comment>
<dbReference type="AlphaFoldDB" id="A0A1Y2K7M4"/>
<evidence type="ECO:0000313" key="10">
    <source>
        <dbReference type="Proteomes" id="UP000194003"/>
    </source>
</evidence>
<dbReference type="PROSITE" id="PS50880">
    <property type="entry name" value="TOPRIM"/>
    <property type="match status" value="1"/>
</dbReference>
<dbReference type="Gene3D" id="3.40.1360.10">
    <property type="match status" value="1"/>
</dbReference>
<evidence type="ECO:0000259" key="8">
    <source>
        <dbReference type="PROSITE" id="PS50880"/>
    </source>
</evidence>
<dbReference type="InterPro" id="IPR006171">
    <property type="entry name" value="TOPRIM_dom"/>
</dbReference>
<feature type="domain" description="Toprim" evidence="8">
    <location>
        <begin position="212"/>
        <end position="292"/>
    </location>
</feature>
<dbReference type="GO" id="GO:0006269">
    <property type="term" value="P:DNA replication, synthesis of primer"/>
    <property type="evidence" value="ECO:0007669"/>
    <property type="project" value="UniProtKB-KW"/>
</dbReference>
<evidence type="ECO:0000256" key="4">
    <source>
        <dbReference type="ARBA" id="ARBA00022695"/>
    </source>
</evidence>
<dbReference type="GO" id="GO:0000428">
    <property type="term" value="C:DNA-directed RNA polymerase complex"/>
    <property type="evidence" value="ECO:0007669"/>
    <property type="project" value="UniProtKB-KW"/>
</dbReference>
<dbReference type="Pfam" id="PF13362">
    <property type="entry name" value="Toprim_3"/>
    <property type="match status" value="1"/>
</dbReference>
<accession>A0A1Y2K7M4</accession>
<dbReference type="GO" id="GO:0003677">
    <property type="term" value="F:DNA binding"/>
    <property type="evidence" value="ECO:0007669"/>
    <property type="project" value="InterPro"/>
</dbReference>
<dbReference type="GO" id="GO:1990077">
    <property type="term" value="C:primosome complex"/>
    <property type="evidence" value="ECO:0007669"/>
    <property type="project" value="UniProtKB-KW"/>
</dbReference>
<dbReference type="CDD" id="cd01029">
    <property type="entry name" value="TOPRIM_primases"/>
    <property type="match status" value="1"/>
</dbReference>
<dbReference type="GO" id="GO:0008270">
    <property type="term" value="F:zinc ion binding"/>
    <property type="evidence" value="ECO:0007669"/>
    <property type="project" value="InterPro"/>
</dbReference>
<evidence type="ECO:0000256" key="1">
    <source>
        <dbReference type="ARBA" id="ARBA00022478"/>
    </source>
</evidence>
<evidence type="ECO:0000256" key="6">
    <source>
        <dbReference type="ARBA" id="ARBA00023163"/>
    </source>
</evidence>
<feature type="region of interest" description="Disordered" evidence="7">
    <location>
        <begin position="663"/>
        <end position="687"/>
    </location>
</feature>
<dbReference type="Proteomes" id="UP000194003">
    <property type="component" value="Unassembled WGS sequence"/>
</dbReference>
<dbReference type="RefSeq" id="WP_085440439.1">
    <property type="nucleotide sequence ID" value="NZ_LVJN01000015.1"/>
</dbReference>
<dbReference type="SUPFAM" id="SSF57783">
    <property type="entry name" value="Zinc beta-ribbon"/>
    <property type="match status" value="1"/>
</dbReference>
<dbReference type="STRING" id="1434232.MAIT1_00385"/>
<keyword evidence="6" id="KW-0804">Transcription</keyword>
<keyword evidence="1" id="KW-0240">DNA-directed RNA polymerase</keyword>
<dbReference type="GO" id="GO:0016779">
    <property type="term" value="F:nucleotidyltransferase activity"/>
    <property type="evidence" value="ECO:0007669"/>
    <property type="project" value="UniProtKB-KW"/>
</dbReference>
<evidence type="ECO:0000256" key="3">
    <source>
        <dbReference type="ARBA" id="ARBA00022679"/>
    </source>
</evidence>
<evidence type="ECO:0000256" key="2">
    <source>
        <dbReference type="ARBA" id="ARBA00022515"/>
    </source>
</evidence>
<proteinExistence type="predicted"/>
<dbReference type="InterPro" id="IPR036977">
    <property type="entry name" value="DNA_primase_Znf_CHC2"/>
</dbReference>
<protein>
    <submittedName>
        <fullName evidence="9">Putative zinc finger CHC2-family protein</fullName>
    </submittedName>
</protein>
<keyword evidence="3" id="KW-0808">Transferase</keyword>
<keyword evidence="5" id="KW-0235">DNA replication</keyword>